<dbReference type="Proteomes" id="UP000054018">
    <property type="component" value="Unassembled WGS sequence"/>
</dbReference>
<gene>
    <name evidence="1" type="ORF">PISMIDRAFT_14982</name>
</gene>
<evidence type="ECO:0000313" key="1">
    <source>
        <dbReference type="EMBL" id="KIK17658.1"/>
    </source>
</evidence>
<dbReference type="AlphaFoldDB" id="A0A0C9ZCG9"/>
<reference evidence="1 2" key="1">
    <citation type="submission" date="2014-04" db="EMBL/GenBank/DDBJ databases">
        <authorList>
            <consortium name="DOE Joint Genome Institute"/>
            <person name="Kuo A."/>
            <person name="Kohler A."/>
            <person name="Costa M.D."/>
            <person name="Nagy L.G."/>
            <person name="Floudas D."/>
            <person name="Copeland A."/>
            <person name="Barry K.W."/>
            <person name="Cichocki N."/>
            <person name="Veneault-Fourrey C."/>
            <person name="LaButti K."/>
            <person name="Lindquist E.A."/>
            <person name="Lipzen A."/>
            <person name="Lundell T."/>
            <person name="Morin E."/>
            <person name="Murat C."/>
            <person name="Sun H."/>
            <person name="Tunlid A."/>
            <person name="Henrissat B."/>
            <person name="Grigoriev I.V."/>
            <person name="Hibbett D.S."/>
            <person name="Martin F."/>
            <person name="Nordberg H.P."/>
            <person name="Cantor M.N."/>
            <person name="Hua S.X."/>
        </authorList>
    </citation>
    <scope>NUCLEOTIDE SEQUENCE [LARGE SCALE GENOMIC DNA]</scope>
    <source>
        <strain evidence="1 2">441</strain>
    </source>
</reference>
<sequence length="94" mass="9918">MEDKLKLQPLSATLEVFARPVLDATLQKLRCEQLPRSGSTASFTTACLGPCSVLANSDTNVVSVTLPANLLPIGVPSFAGLAMNVKDVSLFQQA</sequence>
<organism evidence="1 2">
    <name type="scientific">Pisolithus microcarpus 441</name>
    <dbReference type="NCBI Taxonomy" id="765257"/>
    <lineage>
        <taxon>Eukaryota</taxon>
        <taxon>Fungi</taxon>
        <taxon>Dikarya</taxon>
        <taxon>Basidiomycota</taxon>
        <taxon>Agaricomycotina</taxon>
        <taxon>Agaricomycetes</taxon>
        <taxon>Agaricomycetidae</taxon>
        <taxon>Boletales</taxon>
        <taxon>Sclerodermatineae</taxon>
        <taxon>Pisolithaceae</taxon>
        <taxon>Pisolithus</taxon>
    </lineage>
</organism>
<name>A0A0C9ZCG9_9AGAM</name>
<protein>
    <submittedName>
        <fullName evidence="1">Uncharacterized protein</fullName>
    </submittedName>
</protein>
<accession>A0A0C9ZCG9</accession>
<dbReference type="HOGENOM" id="CLU_2387009_0_0_1"/>
<evidence type="ECO:0000313" key="2">
    <source>
        <dbReference type="Proteomes" id="UP000054018"/>
    </source>
</evidence>
<reference evidence="2" key="2">
    <citation type="submission" date="2015-01" db="EMBL/GenBank/DDBJ databases">
        <title>Evolutionary Origins and Diversification of the Mycorrhizal Mutualists.</title>
        <authorList>
            <consortium name="DOE Joint Genome Institute"/>
            <consortium name="Mycorrhizal Genomics Consortium"/>
            <person name="Kohler A."/>
            <person name="Kuo A."/>
            <person name="Nagy L.G."/>
            <person name="Floudas D."/>
            <person name="Copeland A."/>
            <person name="Barry K.W."/>
            <person name="Cichocki N."/>
            <person name="Veneault-Fourrey C."/>
            <person name="LaButti K."/>
            <person name="Lindquist E.A."/>
            <person name="Lipzen A."/>
            <person name="Lundell T."/>
            <person name="Morin E."/>
            <person name="Murat C."/>
            <person name="Riley R."/>
            <person name="Ohm R."/>
            <person name="Sun H."/>
            <person name="Tunlid A."/>
            <person name="Henrissat B."/>
            <person name="Grigoriev I.V."/>
            <person name="Hibbett D.S."/>
            <person name="Martin F."/>
        </authorList>
    </citation>
    <scope>NUCLEOTIDE SEQUENCE [LARGE SCALE GENOMIC DNA]</scope>
    <source>
        <strain evidence="2">441</strain>
    </source>
</reference>
<keyword evidence="2" id="KW-1185">Reference proteome</keyword>
<dbReference type="EMBL" id="KN833823">
    <property type="protein sequence ID" value="KIK17658.1"/>
    <property type="molecule type" value="Genomic_DNA"/>
</dbReference>
<proteinExistence type="predicted"/>